<protein>
    <submittedName>
        <fullName evidence="3">PPOX class probable F420-dependent enzyme</fullName>
    </submittedName>
</protein>
<comment type="caution">
    <text evidence="3">The sequence shown here is derived from an EMBL/GenBank/DDBJ whole genome shotgun (WGS) entry which is preliminary data.</text>
</comment>
<reference evidence="3 4" key="1">
    <citation type="submission" date="2020-07" db="EMBL/GenBank/DDBJ databases">
        <title>Sequencing the genomes of 1000 actinobacteria strains.</title>
        <authorList>
            <person name="Klenk H.-P."/>
        </authorList>
    </citation>
    <scope>NUCLEOTIDE SEQUENCE [LARGE SCALE GENOMIC DNA]</scope>
    <source>
        <strain evidence="3 4">DSM 21349</strain>
    </source>
</reference>
<accession>A0A7W3J248</accession>
<sequence>MRLSPDQVWQKLNDAHTGIVTTLRSNGDPITLPVWFVVDDHTLVFSSPASAKKITRVRRNPRSSFLVESGRAWQELSAVQMTGTITFVEDPDEQERLDEMLAAKYEKFRGLASMSERTATYYADKIFMRFTPDARVLSWDNSTIVATV</sequence>
<keyword evidence="4" id="KW-1185">Reference proteome</keyword>
<dbReference type="Gene3D" id="2.30.110.10">
    <property type="entry name" value="Electron Transport, Fmn-binding Protein, Chain A"/>
    <property type="match status" value="1"/>
</dbReference>
<dbReference type="Pfam" id="PF01243">
    <property type="entry name" value="PNPOx_N"/>
    <property type="match status" value="1"/>
</dbReference>
<dbReference type="SUPFAM" id="SSF50475">
    <property type="entry name" value="FMN-binding split barrel"/>
    <property type="match status" value="1"/>
</dbReference>
<proteinExistence type="predicted"/>
<dbReference type="GO" id="GO:0070967">
    <property type="term" value="F:coenzyme F420 binding"/>
    <property type="evidence" value="ECO:0007669"/>
    <property type="project" value="TreeGrafter"/>
</dbReference>
<evidence type="ECO:0000313" key="3">
    <source>
        <dbReference type="EMBL" id="MBA8804887.1"/>
    </source>
</evidence>
<dbReference type="InterPro" id="IPR052019">
    <property type="entry name" value="F420H2_bilvrd_red/Heme_oxyg"/>
</dbReference>
<gene>
    <name evidence="3" type="ORF">FB382_003178</name>
</gene>
<dbReference type="PANTHER" id="PTHR35176:SF6">
    <property type="entry name" value="HEME OXYGENASE HI_0854-RELATED"/>
    <property type="match status" value="1"/>
</dbReference>
<evidence type="ECO:0000313" key="4">
    <source>
        <dbReference type="Proteomes" id="UP000580910"/>
    </source>
</evidence>
<name>A0A7W3J248_9ACTN</name>
<feature type="domain" description="Pyridoxamine 5'-phosphate oxidase N-terminal" evidence="2">
    <location>
        <begin position="7"/>
        <end position="105"/>
    </location>
</feature>
<organism evidence="3 4">
    <name type="scientific">Nocardioides ginsengisegetis</name>
    <dbReference type="NCBI Taxonomy" id="661491"/>
    <lineage>
        <taxon>Bacteria</taxon>
        <taxon>Bacillati</taxon>
        <taxon>Actinomycetota</taxon>
        <taxon>Actinomycetes</taxon>
        <taxon>Propionibacteriales</taxon>
        <taxon>Nocardioidaceae</taxon>
        <taxon>Nocardioides</taxon>
    </lineage>
</organism>
<keyword evidence="1" id="KW-0560">Oxidoreductase</keyword>
<evidence type="ECO:0000256" key="1">
    <source>
        <dbReference type="ARBA" id="ARBA00023002"/>
    </source>
</evidence>
<dbReference type="EMBL" id="JACGXA010000001">
    <property type="protein sequence ID" value="MBA8804887.1"/>
    <property type="molecule type" value="Genomic_DNA"/>
</dbReference>
<dbReference type="InterPro" id="IPR011576">
    <property type="entry name" value="Pyridox_Oxase_N"/>
</dbReference>
<dbReference type="AlphaFoldDB" id="A0A7W3J248"/>
<evidence type="ECO:0000259" key="2">
    <source>
        <dbReference type="Pfam" id="PF01243"/>
    </source>
</evidence>
<dbReference type="RefSeq" id="WP_182540732.1">
    <property type="nucleotide sequence ID" value="NZ_JACGXA010000001.1"/>
</dbReference>
<dbReference type="GO" id="GO:0005829">
    <property type="term" value="C:cytosol"/>
    <property type="evidence" value="ECO:0007669"/>
    <property type="project" value="TreeGrafter"/>
</dbReference>
<dbReference type="GO" id="GO:0016627">
    <property type="term" value="F:oxidoreductase activity, acting on the CH-CH group of donors"/>
    <property type="evidence" value="ECO:0007669"/>
    <property type="project" value="TreeGrafter"/>
</dbReference>
<dbReference type="PANTHER" id="PTHR35176">
    <property type="entry name" value="HEME OXYGENASE HI_0854-RELATED"/>
    <property type="match status" value="1"/>
</dbReference>
<dbReference type="Proteomes" id="UP000580910">
    <property type="component" value="Unassembled WGS sequence"/>
</dbReference>
<dbReference type="InterPro" id="IPR012349">
    <property type="entry name" value="Split_barrel_FMN-bd"/>
</dbReference>